<keyword evidence="2" id="KW-0175">Coiled coil</keyword>
<sequence precursor="true">MMSVRQFLYFPALTLAIASLYACTSAKPFSDLDWDAKEIISQNQKDILGRQAVTSPLNTDNLKSKSLNNDIYSKSPRTNNPDAHDLPVDKTDPNTDIISEASEKSIDPGKDATRLNLEDIIAYALENSPEYKNEKEGLYLQALSLITERHQWGPRFFSTLSGGISGTPEAGDHDLVADLVQDLRVTQKLPYGGDVSIKALVNYVNYLRSASDTADNQETQKSSLSVSFNLPLLRGAGLVAQESIIAAERSMIYAVRDFERFRRSFIVDLCTSYFNLLRQQQSIENSQRRLENLERLSRRFKMLAEKGREPFFQYERAQGQVLSGKSSLSNAIDSYQNALDNFKITIGMPTQEAAVIEPAEIVVPEPALKPIAAIQAAYEYRLDFQTQRDRVDDTRRRLKNTKNRLLPDLNLSGSVGLNSDPDIRKAGFQLDAGASTYNLGASLEIPLDRVSETADYRSALINLERAERNFRVQKDRIAQQVRSAIRDIKQARFSIQLQEQNVKITERRLTAVRLRERTLGPREVIDVLDELNDAREERDRAITNLRTSILSFLLTTGQMRVSPEGRWISPGQLRFDPQLPPIKEEPEAPPADLEAPVNDNFDPQLPPFEENTDQTVSPQTPS</sequence>
<dbReference type="InterPro" id="IPR003423">
    <property type="entry name" value="OMP_efflux"/>
</dbReference>
<feature type="region of interest" description="Disordered" evidence="3">
    <location>
        <begin position="563"/>
        <end position="622"/>
    </location>
</feature>
<feature type="signal peptide" evidence="4">
    <location>
        <begin position="1"/>
        <end position="22"/>
    </location>
</feature>
<evidence type="ECO:0000256" key="1">
    <source>
        <dbReference type="ARBA" id="ARBA00007613"/>
    </source>
</evidence>
<accession>A0A517YV44</accession>
<evidence type="ECO:0000256" key="3">
    <source>
        <dbReference type="SAM" id="MobiDB-lite"/>
    </source>
</evidence>
<evidence type="ECO:0000256" key="4">
    <source>
        <dbReference type="SAM" id="SignalP"/>
    </source>
</evidence>
<feature type="chain" id="PRO_5021864331" evidence="4">
    <location>
        <begin position="23"/>
        <end position="622"/>
    </location>
</feature>
<feature type="coiled-coil region" evidence="2">
    <location>
        <begin position="276"/>
        <end position="303"/>
    </location>
</feature>
<feature type="compositionally biased region" description="Polar residues" evidence="3">
    <location>
        <begin position="613"/>
        <end position="622"/>
    </location>
</feature>
<evidence type="ECO:0000256" key="2">
    <source>
        <dbReference type="SAM" id="Coils"/>
    </source>
</evidence>
<dbReference type="PANTHER" id="PTHR30203">
    <property type="entry name" value="OUTER MEMBRANE CATION EFFLUX PROTEIN"/>
    <property type="match status" value="1"/>
</dbReference>
<dbReference type="KEGG" id="pcor:KS4_21730"/>
<reference evidence="5 6" key="1">
    <citation type="submission" date="2019-02" db="EMBL/GenBank/DDBJ databases">
        <title>Deep-cultivation of Planctomycetes and their phenomic and genomic characterization uncovers novel biology.</title>
        <authorList>
            <person name="Wiegand S."/>
            <person name="Jogler M."/>
            <person name="Boedeker C."/>
            <person name="Pinto D."/>
            <person name="Vollmers J."/>
            <person name="Rivas-Marin E."/>
            <person name="Kohn T."/>
            <person name="Peeters S.H."/>
            <person name="Heuer A."/>
            <person name="Rast P."/>
            <person name="Oberbeckmann S."/>
            <person name="Bunk B."/>
            <person name="Jeske O."/>
            <person name="Meyerdierks A."/>
            <person name="Storesund J.E."/>
            <person name="Kallscheuer N."/>
            <person name="Luecker S."/>
            <person name="Lage O.M."/>
            <person name="Pohl T."/>
            <person name="Merkel B.J."/>
            <person name="Hornburger P."/>
            <person name="Mueller R.-W."/>
            <person name="Bruemmer F."/>
            <person name="Labrenz M."/>
            <person name="Spormann A.M."/>
            <person name="Op den Camp H."/>
            <person name="Overmann J."/>
            <person name="Amann R."/>
            <person name="Jetten M.S.M."/>
            <person name="Mascher T."/>
            <person name="Medema M.H."/>
            <person name="Devos D.P."/>
            <person name="Kaster A.-K."/>
            <person name="Ovreas L."/>
            <person name="Rohde M."/>
            <person name="Galperin M.Y."/>
            <person name="Jogler C."/>
        </authorList>
    </citation>
    <scope>NUCLEOTIDE SEQUENCE [LARGE SCALE GENOMIC DNA]</scope>
    <source>
        <strain evidence="5 6">KS4</strain>
    </source>
</reference>
<dbReference type="PANTHER" id="PTHR30203:SF33">
    <property type="entry name" value="BLR4455 PROTEIN"/>
    <property type="match status" value="1"/>
</dbReference>
<dbReference type="OrthoDB" id="235971at2"/>
<dbReference type="Proteomes" id="UP000317369">
    <property type="component" value="Chromosome"/>
</dbReference>
<organism evidence="5 6">
    <name type="scientific">Poriferisphaera corsica</name>
    <dbReference type="NCBI Taxonomy" id="2528020"/>
    <lineage>
        <taxon>Bacteria</taxon>
        <taxon>Pseudomonadati</taxon>
        <taxon>Planctomycetota</taxon>
        <taxon>Phycisphaerae</taxon>
        <taxon>Phycisphaerales</taxon>
        <taxon>Phycisphaeraceae</taxon>
        <taxon>Poriferisphaera</taxon>
    </lineage>
</organism>
<feature type="compositionally biased region" description="Polar residues" evidence="3">
    <location>
        <begin position="58"/>
        <end position="81"/>
    </location>
</feature>
<dbReference type="PROSITE" id="PS51257">
    <property type="entry name" value="PROKAR_LIPOPROTEIN"/>
    <property type="match status" value="1"/>
</dbReference>
<comment type="similarity">
    <text evidence="1">Belongs to the outer membrane factor (OMF) (TC 1.B.17) family.</text>
</comment>
<keyword evidence="4" id="KW-0732">Signal</keyword>
<feature type="compositionally biased region" description="Basic and acidic residues" evidence="3">
    <location>
        <begin position="82"/>
        <end position="93"/>
    </location>
</feature>
<evidence type="ECO:0000313" key="6">
    <source>
        <dbReference type="Proteomes" id="UP000317369"/>
    </source>
</evidence>
<protein>
    <submittedName>
        <fullName evidence="5">Outer membrane channel protein</fullName>
    </submittedName>
</protein>
<dbReference type="AlphaFoldDB" id="A0A517YV44"/>
<name>A0A517YV44_9BACT</name>
<dbReference type="EMBL" id="CP036425">
    <property type="protein sequence ID" value="QDU34111.1"/>
    <property type="molecule type" value="Genomic_DNA"/>
</dbReference>
<gene>
    <name evidence="5" type="ORF">KS4_21730</name>
</gene>
<dbReference type="InterPro" id="IPR010131">
    <property type="entry name" value="MdtP/NodT-like"/>
</dbReference>
<feature type="region of interest" description="Disordered" evidence="3">
    <location>
        <begin position="58"/>
        <end position="95"/>
    </location>
</feature>
<keyword evidence="6" id="KW-1185">Reference proteome</keyword>
<evidence type="ECO:0000313" key="5">
    <source>
        <dbReference type="EMBL" id="QDU34111.1"/>
    </source>
</evidence>
<dbReference type="Gene3D" id="1.20.1600.10">
    <property type="entry name" value="Outer membrane efflux proteins (OEP)"/>
    <property type="match status" value="1"/>
</dbReference>
<dbReference type="SUPFAM" id="SSF56954">
    <property type="entry name" value="Outer membrane efflux proteins (OEP)"/>
    <property type="match status" value="1"/>
</dbReference>
<dbReference type="Pfam" id="PF02321">
    <property type="entry name" value="OEP"/>
    <property type="match status" value="1"/>
</dbReference>
<proteinExistence type="inferred from homology"/>
<dbReference type="GO" id="GO:0015562">
    <property type="term" value="F:efflux transmembrane transporter activity"/>
    <property type="evidence" value="ECO:0007669"/>
    <property type="project" value="InterPro"/>
</dbReference>